<evidence type="ECO:0000313" key="11">
    <source>
        <dbReference type="RefSeq" id="XP_013167894.1"/>
    </source>
</evidence>
<dbReference type="FunFam" id="3.90.70.10:FF:000021">
    <property type="entry name" value="Bleomycin hydrolase"/>
    <property type="match status" value="1"/>
</dbReference>
<evidence type="ECO:0000256" key="10">
    <source>
        <dbReference type="PIRSR" id="PIRSR005700-1"/>
    </source>
</evidence>
<evidence type="ECO:0000256" key="5">
    <source>
        <dbReference type="ARBA" id="ARBA00022490"/>
    </source>
</evidence>
<dbReference type="GO" id="GO:0006508">
    <property type="term" value="P:proteolysis"/>
    <property type="evidence" value="ECO:0007669"/>
    <property type="project" value="UniProtKB-KW"/>
</dbReference>
<evidence type="ECO:0000256" key="8">
    <source>
        <dbReference type="ARBA" id="ARBA00022807"/>
    </source>
</evidence>
<dbReference type="Proteomes" id="UP000694872">
    <property type="component" value="Unplaced"/>
</dbReference>
<feature type="active site" evidence="10">
    <location>
        <position position="403"/>
    </location>
</feature>
<dbReference type="GO" id="GO:0004197">
    <property type="term" value="F:cysteine-type endopeptidase activity"/>
    <property type="evidence" value="ECO:0007669"/>
    <property type="project" value="UniProtKB-EC"/>
</dbReference>
<evidence type="ECO:0000256" key="1">
    <source>
        <dbReference type="ARBA" id="ARBA00000423"/>
    </source>
</evidence>
<dbReference type="Pfam" id="PF03051">
    <property type="entry name" value="Peptidase_C1_2"/>
    <property type="match status" value="1"/>
</dbReference>
<reference evidence="11" key="1">
    <citation type="submission" date="2025-08" db="UniProtKB">
        <authorList>
            <consortium name="RefSeq"/>
        </authorList>
    </citation>
    <scope>IDENTIFICATION</scope>
</reference>
<protein>
    <recommendedName>
        <fullName evidence="4 9">Bleomycin hydrolase</fullName>
        <ecNumber evidence="3 9">3.4.22.40</ecNumber>
    </recommendedName>
</protein>
<dbReference type="EC" id="3.4.22.40" evidence="3 9"/>
<dbReference type="AlphaFoldDB" id="A0AAJ6Z9T7"/>
<dbReference type="KEGG" id="pxu:106117923"/>
<dbReference type="InterPro" id="IPR000169">
    <property type="entry name" value="Pept_cys_AS"/>
</dbReference>
<dbReference type="PIRSF" id="PIRSF005700">
    <property type="entry name" value="PepC"/>
    <property type="match status" value="1"/>
</dbReference>
<keyword evidence="6 9" id="KW-0645">Protease</keyword>
<evidence type="ECO:0000256" key="6">
    <source>
        <dbReference type="ARBA" id="ARBA00022670"/>
    </source>
</evidence>
<comment type="catalytic activity">
    <reaction evidence="1 9">
        <text>Inactivates bleomycin B2 (a cytotoxic glycometallopeptide) by hydrolysis of a carboxyamide bond of beta-aminoalanine, but also shows general aminopeptidase activity. The specificity varies somewhat with source, but amino acid arylamides of Met, Leu and Ala are preferred.</text>
        <dbReference type="EC" id="3.4.22.40"/>
    </reaction>
</comment>
<accession>A0AAJ6Z9T7</accession>
<evidence type="ECO:0000256" key="7">
    <source>
        <dbReference type="ARBA" id="ARBA00022801"/>
    </source>
</evidence>
<evidence type="ECO:0000256" key="9">
    <source>
        <dbReference type="PIRNR" id="PIRNR005700"/>
    </source>
</evidence>
<dbReference type="PROSITE" id="PS00139">
    <property type="entry name" value="THIOL_PROTEASE_CYS"/>
    <property type="match status" value="1"/>
</dbReference>
<keyword evidence="5 9" id="KW-0963">Cytoplasm</keyword>
<dbReference type="CDD" id="cd00585">
    <property type="entry name" value="Peptidase_C1B"/>
    <property type="match status" value="1"/>
</dbReference>
<gene>
    <name evidence="11" type="primary">LOC106117923</name>
</gene>
<dbReference type="GO" id="GO:0043418">
    <property type="term" value="P:homocysteine catabolic process"/>
    <property type="evidence" value="ECO:0007669"/>
    <property type="project" value="TreeGrafter"/>
</dbReference>
<dbReference type="Gene3D" id="3.90.70.10">
    <property type="entry name" value="Cysteine proteinases"/>
    <property type="match status" value="1"/>
</dbReference>
<dbReference type="GO" id="GO:0070005">
    <property type="term" value="F:cysteine-type aminopeptidase activity"/>
    <property type="evidence" value="ECO:0007669"/>
    <property type="project" value="InterPro"/>
</dbReference>
<name>A0AAJ6Z9T7_PAPXU</name>
<dbReference type="InterPro" id="IPR004134">
    <property type="entry name" value="Peptidase_C1B"/>
</dbReference>
<proteinExistence type="inferred from homology"/>
<evidence type="ECO:0000256" key="2">
    <source>
        <dbReference type="ARBA" id="ARBA00004496"/>
    </source>
</evidence>
<dbReference type="GO" id="GO:0009636">
    <property type="term" value="P:response to toxic substance"/>
    <property type="evidence" value="ECO:0007669"/>
    <property type="project" value="TreeGrafter"/>
</dbReference>
<evidence type="ECO:0000256" key="3">
    <source>
        <dbReference type="ARBA" id="ARBA00012465"/>
    </source>
</evidence>
<sequence>MNRIINKLIKITLYNSLCYKNKQYFMGIEFLHSKPLSLVTLSKLKEKYYADPKNELAQNACTRFDPFEVAIRRRQADSTLHVYNIKLESEGKPVTNQENTGRCWLFAALNVMRLPFMKKYGLDEFEFSQGYLFFWDKIERSHYWLNNIVQTARQGEELEGRLVNFLLKDPINDGGQWDMIVNLINKYGLMPKKCFPESFSSRRSLHMNAIIKTKLREFAKELRDKVSANASEADIQKTIDTQMSVIYHIVATCLGTPPEQFTLEFYNKEKAYNNFGPLSPQEFYNKHVRPLFNVDDKVCLVSDPRQSNPFGNLYTLQCLGNMVGGRQTAYNNQPIETLMKVVKDSIQGGEAVWFGCEVSKRFERKNGLEDLDAQDFKLVFNTEVQVGLNKADRLMYGDSCMTHAMVFTAVGTDEQGNPLKFRVENSYGDKEYDKGYLLLTTPWFKEFVFEVVVDKKFVPESVLEVFKQEAKVLPAWDPMGTLACPVCCKE</sequence>
<keyword evidence="7 9" id="KW-0378">Hydrolase</keyword>
<feature type="active site" evidence="10">
    <location>
        <position position="103"/>
    </location>
</feature>
<dbReference type="GeneID" id="106117923"/>
<dbReference type="PANTHER" id="PTHR10363:SF2">
    <property type="entry name" value="BLEOMYCIN HYDROLASE"/>
    <property type="match status" value="1"/>
</dbReference>
<dbReference type="SUPFAM" id="SSF54001">
    <property type="entry name" value="Cysteine proteinases"/>
    <property type="match status" value="1"/>
</dbReference>
<organism evidence="11">
    <name type="scientific">Papilio xuthus</name>
    <name type="common">Asian swallowtail butterfly</name>
    <dbReference type="NCBI Taxonomy" id="66420"/>
    <lineage>
        <taxon>Eukaryota</taxon>
        <taxon>Metazoa</taxon>
        <taxon>Ecdysozoa</taxon>
        <taxon>Arthropoda</taxon>
        <taxon>Hexapoda</taxon>
        <taxon>Insecta</taxon>
        <taxon>Pterygota</taxon>
        <taxon>Neoptera</taxon>
        <taxon>Endopterygota</taxon>
        <taxon>Lepidoptera</taxon>
        <taxon>Glossata</taxon>
        <taxon>Ditrysia</taxon>
        <taxon>Papilionoidea</taxon>
        <taxon>Papilionidae</taxon>
        <taxon>Papilioninae</taxon>
        <taxon>Papilio</taxon>
    </lineage>
</organism>
<keyword evidence="8 9" id="KW-0788">Thiol protease</keyword>
<dbReference type="PANTHER" id="PTHR10363">
    <property type="entry name" value="BLEOMYCIN HYDROLASE"/>
    <property type="match status" value="1"/>
</dbReference>
<dbReference type="InterPro" id="IPR038765">
    <property type="entry name" value="Papain-like_cys_pep_sf"/>
</dbReference>
<evidence type="ECO:0000256" key="4">
    <source>
        <dbReference type="ARBA" id="ARBA00022227"/>
    </source>
</evidence>
<comment type="subcellular location">
    <subcellularLocation>
        <location evidence="2 9">Cytoplasm</location>
    </subcellularLocation>
</comment>
<feature type="active site" evidence="10">
    <location>
        <position position="425"/>
    </location>
</feature>
<dbReference type="RefSeq" id="XP_013167894.1">
    <property type="nucleotide sequence ID" value="XM_013312440.1"/>
</dbReference>
<dbReference type="GO" id="GO:0005737">
    <property type="term" value="C:cytoplasm"/>
    <property type="evidence" value="ECO:0007669"/>
    <property type="project" value="UniProtKB-SubCell"/>
</dbReference>
<comment type="similarity">
    <text evidence="9">Belongs to the peptidase C1 family.</text>
</comment>